<dbReference type="Proteomes" id="UP000027178">
    <property type="component" value="Unassembled WGS sequence"/>
</dbReference>
<evidence type="ECO:0000313" key="2">
    <source>
        <dbReference type="EMBL" id="KDN80819.1"/>
    </source>
</evidence>
<sequence length="242" mass="26424">MRPPRPGAARCRRRPARQHGAGRRHRHGHRRRGGLRARGPRGGRGRRTEHAGRGATGCARSRGAGRDASRTPLPGRRVRLRRGQLRAQPRRPAGRRARRTPPRAPPRRPARPHHLGGPRPARTVPAGPRLRGRRCGPPRGLPPPPAALAAVTEPGAFTALLTGAGLRSVHGRVLSWNHRATADDWWAGPATGVAFLGELLHRQEPDVQLGIRREFDRLAAEFLDADGRLALPHAALLVSAQR</sequence>
<gene>
    <name evidence="2" type="ORF">KCH_74540</name>
</gene>
<accession>A0A066YLM9</accession>
<protein>
    <submittedName>
        <fullName evidence="2">Uncharacterized protein</fullName>
    </submittedName>
</protein>
<keyword evidence="3" id="KW-1185">Reference proteome</keyword>
<feature type="compositionally biased region" description="Low complexity" evidence="1">
    <location>
        <begin position="117"/>
        <end position="129"/>
    </location>
</feature>
<dbReference type="EMBL" id="JNBY01000160">
    <property type="protein sequence ID" value="KDN80819.1"/>
    <property type="molecule type" value="Genomic_DNA"/>
</dbReference>
<dbReference type="PATRIC" id="fig|1348663.4.peg.7202"/>
<dbReference type="eggNOG" id="COG2226">
    <property type="taxonomic scope" value="Bacteria"/>
</dbReference>
<name>A0A066YLM9_9ACTN</name>
<comment type="caution">
    <text evidence="2">The sequence shown here is derived from an EMBL/GenBank/DDBJ whole genome shotgun (WGS) entry which is preliminary data.</text>
</comment>
<feature type="region of interest" description="Disordered" evidence="1">
    <location>
        <begin position="1"/>
        <end position="139"/>
    </location>
</feature>
<reference evidence="2 3" key="1">
    <citation type="submission" date="2014-05" db="EMBL/GenBank/DDBJ databases">
        <title>Draft Genome Sequence of Kitasatospora cheerisanensis KCTC 2395.</title>
        <authorList>
            <person name="Nam D.H."/>
        </authorList>
    </citation>
    <scope>NUCLEOTIDE SEQUENCE [LARGE SCALE GENOMIC DNA]</scope>
    <source>
        <strain evidence="2 3">KCTC 2395</strain>
    </source>
</reference>
<evidence type="ECO:0000313" key="3">
    <source>
        <dbReference type="Proteomes" id="UP000027178"/>
    </source>
</evidence>
<proteinExistence type="predicted"/>
<dbReference type="HOGENOM" id="CLU_1146005_0_0_11"/>
<dbReference type="AlphaFoldDB" id="A0A066YLM9"/>
<organism evidence="2 3">
    <name type="scientific">Kitasatospora cheerisanensis KCTC 2395</name>
    <dbReference type="NCBI Taxonomy" id="1348663"/>
    <lineage>
        <taxon>Bacteria</taxon>
        <taxon>Bacillati</taxon>
        <taxon>Actinomycetota</taxon>
        <taxon>Actinomycetes</taxon>
        <taxon>Kitasatosporales</taxon>
        <taxon>Streptomycetaceae</taxon>
        <taxon>Kitasatospora</taxon>
    </lineage>
</organism>
<feature type="compositionally biased region" description="Basic residues" evidence="1">
    <location>
        <begin position="76"/>
        <end position="116"/>
    </location>
</feature>
<evidence type="ECO:0000256" key="1">
    <source>
        <dbReference type="SAM" id="MobiDB-lite"/>
    </source>
</evidence>
<feature type="compositionally biased region" description="Basic residues" evidence="1">
    <location>
        <begin position="10"/>
        <end position="45"/>
    </location>
</feature>